<comment type="caution">
    <text evidence="1">The sequence shown here is derived from an EMBL/GenBank/DDBJ whole genome shotgun (WGS) entry which is preliminary data.</text>
</comment>
<dbReference type="EMBL" id="JXYS01000098">
    <property type="protein sequence ID" value="KJF16120.1"/>
    <property type="molecule type" value="Genomic_DNA"/>
</dbReference>
<evidence type="ECO:0000313" key="1">
    <source>
        <dbReference type="EMBL" id="KJF16120.1"/>
    </source>
</evidence>
<accession>A0A0D8HDT2</accession>
<dbReference type="Proteomes" id="UP000032360">
    <property type="component" value="Unassembled WGS sequence"/>
</dbReference>
<dbReference type="OrthoDB" id="9780579at2"/>
<name>A0A0D8HDT2_9ACTN</name>
<dbReference type="AlphaFoldDB" id="A0A0D8HDT2"/>
<evidence type="ECO:0000313" key="2">
    <source>
        <dbReference type="Proteomes" id="UP000032360"/>
    </source>
</evidence>
<reference evidence="1 2" key="1">
    <citation type="submission" date="2015-01" db="EMBL/GenBank/DDBJ databases">
        <title>Draft genome of the acidophilic iron oxidizer Acidithrix ferrooxidans strain Py-F3.</title>
        <authorList>
            <person name="Poehlein A."/>
            <person name="Eisen S."/>
            <person name="Schloemann M."/>
            <person name="Johnson B.D."/>
            <person name="Daniel R."/>
            <person name="Muehling M."/>
        </authorList>
    </citation>
    <scope>NUCLEOTIDE SEQUENCE [LARGE SCALE GENOMIC DNA]</scope>
    <source>
        <strain evidence="1 2">Py-F3</strain>
    </source>
</reference>
<dbReference type="InterPro" id="IPR021890">
    <property type="entry name" value="DUF3501"/>
</dbReference>
<evidence type="ECO:0008006" key="3">
    <source>
        <dbReference type="Google" id="ProtNLM"/>
    </source>
</evidence>
<dbReference type="STRING" id="1280514.AXFE_30260"/>
<organism evidence="1 2">
    <name type="scientific">Acidithrix ferrooxidans</name>
    <dbReference type="NCBI Taxonomy" id="1280514"/>
    <lineage>
        <taxon>Bacteria</taxon>
        <taxon>Bacillati</taxon>
        <taxon>Actinomycetota</taxon>
        <taxon>Acidimicrobiia</taxon>
        <taxon>Acidimicrobiales</taxon>
        <taxon>Acidimicrobiaceae</taxon>
        <taxon>Acidithrix</taxon>
    </lineage>
</organism>
<dbReference type="Pfam" id="PF12007">
    <property type="entry name" value="DUF3501"/>
    <property type="match status" value="1"/>
</dbReference>
<dbReference type="PATRIC" id="fig|1280514.3.peg.4005"/>
<proteinExistence type="predicted"/>
<sequence>MQLLTLDDIADLREYERVRDQYRKEIISLKKDRRVSVGPLLTLIFENRETMRFQIQEMARAEKMVSDDQIETELAIYNPLIPAKNELSATLFLELRTQEELMEWLPKLVGIEESVKLQISFDGQEYEVNATTDPSHKEQLTRQEMTASVHYIKFNLSQEQADAFAKGDVKVCSGHHFYDFETHLSPQCVSSLVKDWQ</sequence>
<protein>
    <recommendedName>
        <fullName evidence="3">DUF3501 family protein</fullName>
    </recommendedName>
</protein>
<gene>
    <name evidence="1" type="ORF">AXFE_30260</name>
</gene>
<keyword evidence="2" id="KW-1185">Reference proteome</keyword>
<dbReference type="RefSeq" id="WP_052606698.1">
    <property type="nucleotide sequence ID" value="NZ_JXYS01000098.1"/>
</dbReference>